<dbReference type="Gene3D" id="3.90.190.10">
    <property type="entry name" value="Protein tyrosine phosphatase superfamily"/>
    <property type="match status" value="1"/>
</dbReference>
<reference evidence="2 3" key="1">
    <citation type="journal article" date="2018" name="J. Microbiol.">
        <title>Leifsonia flava sp. nov., a novel actinobacterium isolated from the rhizosphere of Aquilegia viridiflora.</title>
        <authorList>
            <person name="Cai Y."/>
            <person name="Tao W.Z."/>
            <person name="Ma Y.J."/>
            <person name="Cheng J."/>
            <person name="Zhang M.Y."/>
            <person name="Zhang Y.X."/>
        </authorList>
    </citation>
    <scope>NUCLEOTIDE SEQUENCE [LARGE SCALE GENOMIC DNA]</scope>
    <source>
        <strain evidence="2 3">SYP-B2174</strain>
    </source>
</reference>
<proteinExistence type="predicted"/>
<dbReference type="InterPro" id="IPR000387">
    <property type="entry name" value="Tyr_Pase_dom"/>
</dbReference>
<gene>
    <name evidence="2" type="ORF">E4M00_17065</name>
</gene>
<evidence type="ECO:0000259" key="1">
    <source>
        <dbReference type="PROSITE" id="PS50056"/>
    </source>
</evidence>
<comment type="caution">
    <text evidence="2">The sequence shown here is derived from an EMBL/GenBank/DDBJ whole genome shotgun (WGS) entry which is preliminary data.</text>
</comment>
<protein>
    <submittedName>
        <fullName evidence="2">Protein-tyrosine-phosphatase</fullName>
    </submittedName>
</protein>
<dbReference type="AlphaFoldDB" id="A0A4Y9QV18"/>
<evidence type="ECO:0000313" key="2">
    <source>
        <dbReference type="EMBL" id="TFV94865.1"/>
    </source>
</evidence>
<accession>A0A4Y9QV18</accession>
<dbReference type="SUPFAM" id="SSF52799">
    <property type="entry name" value="(Phosphotyrosine protein) phosphatases II"/>
    <property type="match status" value="1"/>
</dbReference>
<sequence length="165" mass="18238">MDSRVDIVTPIAPILLRLRSRHDTPLRAPSYLAHVHDFPHRLAAVLRAIAAADGGAILFHCGAGWDRTGLLAAVLLRALDVTDDAAVEDYLESLTNAETMAALHGRSFDVEERLQVLARFSHTPESAFRSMYEELDLEDWFRMAAIDDETRTAVTSWRGAANPGD</sequence>
<organism evidence="2 3">
    <name type="scientific">Orlajensenia leifsoniae</name>
    <dbReference type="NCBI Taxonomy" id="2561933"/>
    <lineage>
        <taxon>Bacteria</taxon>
        <taxon>Bacillati</taxon>
        <taxon>Actinomycetota</taxon>
        <taxon>Actinomycetes</taxon>
        <taxon>Micrococcales</taxon>
        <taxon>Microbacteriaceae</taxon>
        <taxon>Orlajensenia</taxon>
    </lineage>
</organism>
<dbReference type="PROSITE" id="PS00383">
    <property type="entry name" value="TYR_PHOSPHATASE_1"/>
    <property type="match status" value="1"/>
</dbReference>
<dbReference type="Proteomes" id="UP000298127">
    <property type="component" value="Unassembled WGS sequence"/>
</dbReference>
<dbReference type="InterPro" id="IPR029021">
    <property type="entry name" value="Prot-tyrosine_phosphatase-like"/>
</dbReference>
<feature type="domain" description="Tyrosine specific protein phosphatases" evidence="1">
    <location>
        <begin position="36"/>
        <end position="94"/>
    </location>
</feature>
<dbReference type="InterPro" id="IPR026893">
    <property type="entry name" value="Tyr/Ser_Pase_IphP-type"/>
</dbReference>
<dbReference type="Pfam" id="PF13350">
    <property type="entry name" value="Y_phosphatase3"/>
    <property type="match status" value="1"/>
</dbReference>
<evidence type="ECO:0000313" key="3">
    <source>
        <dbReference type="Proteomes" id="UP000298127"/>
    </source>
</evidence>
<dbReference type="EMBL" id="SPQZ01000009">
    <property type="protein sequence ID" value="TFV94865.1"/>
    <property type="molecule type" value="Genomic_DNA"/>
</dbReference>
<keyword evidence="3" id="KW-1185">Reference proteome</keyword>
<dbReference type="InterPro" id="IPR016130">
    <property type="entry name" value="Tyr_Pase_AS"/>
</dbReference>
<dbReference type="GO" id="GO:0004721">
    <property type="term" value="F:phosphoprotein phosphatase activity"/>
    <property type="evidence" value="ECO:0007669"/>
    <property type="project" value="InterPro"/>
</dbReference>
<dbReference type="PROSITE" id="PS50056">
    <property type="entry name" value="TYR_PHOSPHATASE_2"/>
    <property type="match status" value="1"/>
</dbReference>
<name>A0A4Y9QV18_9MICO</name>